<evidence type="ECO:0000313" key="2">
    <source>
        <dbReference type="Proteomes" id="UP000655094"/>
    </source>
</evidence>
<sequence length="72" mass="8021">MGKGQKPSVRSCAVEARAPDGLVEAVSVNDHPFALGVQWHPEWNSSEYALSRMLFDGFITACQGHHAEKRRR</sequence>
<proteinExistence type="predicted"/>
<dbReference type="Pfam" id="PF07722">
    <property type="entry name" value="Peptidase_C26"/>
    <property type="match status" value="1"/>
</dbReference>
<dbReference type="AlphaFoldDB" id="A0A919LRI2"/>
<evidence type="ECO:0008006" key="3">
    <source>
        <dbReference type="Google" id="ProtNLM"/>
    </source>
</evidence>
<dbReference type="InterPro" id="IPR011697">
    <property type="entry name" value="Peptidase_C26"/>
</dbReference>
<dbReference type="EMBL" id="BNFF01000001">
    <property type="protein sequence ID" value="GHK52708.1"/>
    <property type="molecule type" value="Genomic_DNA"/>
</dbReference>
<reference evidence="1" key="1">
    <citation type="submission" date="2020-10" db="EMBL/GenBank/DDBJ databases">
        <title>Genome Sequence of ESBL Producing Zambian Clinical Strains.</title>
        <authorList>
            <person name="Shawa M."/>
            <person name="Furuta Y."/>
            <person name="Simbotwe M."/>
            <person name="Mulenga E."/>
            <person name="Mubanga M."/>
            <person name="Mulenga G."/>
            <person name="Kaile C."/>
            <person name="Zorigt T."/>
            <person name="Hang'ombe B."/>
            <person name="Higashi H."/>
        </authorList>
    </citation>
    <scope>NUCLEOTIDE SEQUENCE</scope>
    <source>
        <strain evidence="1">Zam_UTH_09</strain>
    </source>
</reference>
<comment type="caution">
    <text evidence="1">The sequence shown here is derived from an EMBL/GenBank/DDBJ whole genome shotgun (WGS) entry which is preliminary data.</text>
</comment>
<dbReference type="Proteomes" id="UP000655094">
    <property type="component" value="Unassembled WGS sequence"/>
</dbReference>
<evidence type="ECO:0000313" key="1">
    <source>
        <dbReference type="EMBL" id="GHK52708.1"/>
    </source>
</evidence>
<protein>
    <recommendedName>
        <fullName evidence="3">Gamma-glutamyl-gamma-aminobutyrate hydrolase</fullName>
    </recommendedName>
</protein>
<organism evidence="1 2">
    <name type="scientific">Klebsiella pneumoniae</name>
    <dbReference type="NCBI Taxonomy" id="573"/>
    <lineage>
        <taxon>Bacteria</taxon>
        <taxon>Pseudomonadati</taxon>
        <taxon>Pseudomonadota</taxon>
        <taxon>Gammaproteobacteria</taxon>
        <taxon>Enterobacterales</taxon>
        <taxon>Enterobacteriaceae</taxon>
        <taxon>Klebsiella/Raoultella group</taxon>
        <taxon>Klebsiella</taxon>
        <taxon>Klebsiella pneumoniae complex</taxon>
    </lineage>
</organism>
<accession>A0A919LRI2</accession>
<gene>
    <name evidence="1" type="ORF">KPZU09_24440</name>
</gene>
<dbReference type="InterPro" id="IPR029062">
    <property type="entry name" value="Class_I_gatase-like"/>
</dbReference>
<dbReference type="Gene3D" id="3.40.50.880">
    <property type="match status" value="1"/>
</dbReference>
<dbReference type="SUPFAM" id="SSF52317">
    <property type="entry name" value="Class I glutamine amidotransferase-like"/>
    <property type="match status" value="1"/>
</dbReference>
<dbReference type="GO" id="GO:0016787">
    <property type="term" value="F:hydrolase activity"/>
    <property type="evidence" value="ECO:0007669"/>
    <property type="project" value="InterPro"/>
</dbReference>
<name>A0A919LRI2_KLEPN</name>